<gene>
    <name evidence="4" type="ORF">B9479_007318</name>
</gene>
<evidence type="ECO:0000313" key="5">
    <source>
        <dbReference type="Proteomes" id="UP000322245"/>
    </source>
</evidence>
<dbReference type="GO" id="GO:1990023">
    <property type="term" value="C:mitotic spindle midzone"/>
    <property type="evidence" value="ECO:0007669"/>
    <property type="project" value="TreeGrafter"/>
</dbReference>
<dbReference type="EMBL" id="NIDF01000158">
    <property type="protein sequence ID" value="TYJ52083.1"/>
    <property type="molecule type" value="Genomic_DNA"/>
</dbReference>
<dbReference type="AlphaFoldDB" id="A0A5D3APT3"/>
<feature type="region of interest" description="Disordered" evidence="2">
    <location>
        <begin position="135"/>
        <end position="165"/>
    </location>
</feature>
<feature type="transmembrane region" description="Helical" evidence="3">
    <location>
        <begin position="713"/>
        <end position="733"/>
    </location>
</feature>
<feature type="coiled-coil region" evidence="1">
    <location>
        <begin position="397"/>
        <end position="424"/>
    </location>
</feature>
<protein>
    <submittedName>
        <fullName evidence="4">Uncharacterized protein</fullName>
    </submittedName>
</protein>
<dbReference type="Proteomes" id="UP000322245">
    <property type="component" value="Unassembled WGS sequence"/>
</dbReference>
<feature type="compositionally biased region" description="Low complexity" evidence="2">
    <location>
        <begin position="562"/>
        <end position="578"/>
    </location>
</feature>
<keyword evidence="3" id="KW-0812">Transmembrane</keyword>
<accession>A0A5D3APT3</accession>
<proteinExistence type="predicted"/>
<evidence type="ECO:0000313" key="4">
    <source>
        <dbReference type="EMBL" id="TYJ52083.1"/>
    </source>
</evidence>
<name>A0A5D3APT3_9TREE</name>
<keyword evidence="1" id="KW-0175">Coiled coil</keyword>
<feature type="compositionally biased region" description="Acidic residues" evidence="2">
    <location>
        <begin position="764"/>
        <end position="778"/>
    </location>
</feature>
<dbReference type="Gene3D" id="1.20.58.1520">
    <property type="match status" value="1"/>
</dbReference>
<sequence>MSQYLDEQTPHLRHLHAQLALPSAVLEADLARIEQAIKQVITNIIREREAQVDVLKDDIEGRKRDVVGLGRAVGERGRGAGEVGRREGEEGETLPRQLERLDEQADELKRIYDERLAHVQAQHQTLSHLSTLLGPPFQPPAPLQPIASSSKSHHNTEGEAGERKKPRETIAQAIANGHQHQTHGKGQEKGVWYDETRRRNLCQAFFNLTWLHSELALPPIPTSAPHLFPPDLLPPYEEEESPGLYASYEKLLHRLISQNPLPPGESEEWPEVDSLEGMEDVEPEIPLIEWVDEVTELWAGLKEGHEARIQEMYNLVEPLWTRLEVDQETMDCFVEMNRGSGDATIAAYEAEYERLLELRRASLSSFILSARATISTLHSTLIYSPPEIALFPPLHDDNYTEDLLALHEQEIERLEEEVEGKRELLPKTREWFVLVGEEEELERNAMDPGRFSRRGGAMLREEKLRKRVNLLKPKIEQELLTLLPRWEEENGRPFMVAGERVVDKIQTALEEKEMAKEAKKRAKQGLGPLPSTSSSSSASASSSARPLAPSRTVRATPAPAGRSTRATAQSTAQSTAMSGRQVLGKRGAPGPTPTGQGHGMAKRTRGEAPSAGVDMGTGTGMGMGMGMGTGAGSMRPPQNQKSGRSVSTSTYHRPTALHNNQSAASPTPFHGHGTGRSVSGPHHSSTATAGGMMMTAKKSGLGLGLGDGRRPGAAAAAAGMGVGAGMGMGMGMAGRRKSFKPRASVAPPSLGAGGAGGLGGWREEDGDGDGDGGDDDVF</sequence>
<dbReference type="PANTHER" id="PTHR19321">
    <property type="entry name" value="PROTEIN REGULATOR OF CYTOKINESIS 1 PRC1-RELATED"/>
    <property type="match status" value="1"/>
</dbReference>
<feature type="region of interest" description="Disordered" evidence="2">
    <location>
        <begin position="512"/>
        <end position="689"/>
    </location>
</feature>
<keyword evidence="5" id="KW-1185">Reference proteome</keyword>
<keyword evidence="3" id="KW-1133">Transmembrane helix</keyword>
<evidence type="ECO:0000256" key="2">
    <source>
        <dbReference type="SAM" id="MobiDB-lite"/>
    </source>
</evidence>
<comment type="caution">
    <text evidence="4">The sequence shown here is derived from an EMBL/GenBank/DDBJ whole genome shotgun (WGS) entry which is preliminary data.</text>
</comment>
<keyword evidence="3" id="KW-0472">Membrane</keyword>
<dbReference type="GO" id="GO:0008017">
    <property type="term" value="F:microtubule binding"/>
    <property type="evidence" value="ECO:0007669"/>
    <property type="project" value="InterPro"/>
</dbReference>
<feature type="compositionally biased region" description="Basic and acidic residues" evidence="2">
    <location>
        <begin position="154"/>
        <end position="165"/>
    </location>
</feature>
<reference evidence="4 5" key="1">
    <citation type="submission" date="2017-05" db="EMBL/GenBank/DDBJ databases">
        <title>The Genome Sequence of Tsuchiyaea wingfieldii DSM 27421.</title>
        <authorList>
            <person name="Cuomo C."/>
            <person name="Passer A."/>
            <person name="Billmyre B."/>
            <person name="Heitman J."/>
        </authorList>
    </citation>
    <scope>NUCLEOTIDE SEQUENCE [LARGE SCALE GENOMIC DNA]</scope>
    <source>
        <strain evidence="4 5">DSM 27421</strain>
    </source>
</reference>
<evidence type="ECO:0000256" key="1">
    <source>
        <dbReference type="SAM" id="Coils"/>
    </source>
</evidence>
<feature type="region of interest" description="Disordered" evidence="2">
    <location>
        <begin position="734"/>
        <end position="778"/>
    </location>
</feature>
<dbReference type="GO" id="GO:0005737">
    <property type="term" value="C:cytoplasm"/>
    <property type="evidence" value="ECO:0007669"/>
    <property type="project" value="TreeGrafter"/>
</dbReference>
<organism evidence="4 5">
    <name type="scientific">Cryptococcus floricola</name>
    <dbReference type="NCBI Taxonomy" id="2591691"/>
    <lineage>
        <taxon>Eukaryota</taxon>
        <taxon>Fungi</taxon>
        <taxon>Dikarya</taxon>
        <taxon>Basidiomycota</taxon>
        <taxon>Agaricomycotina</taxon>
        <taxon>Tremellomycetes</taxon>
        <taxon>Tremellales</taxon>
        <taxon>Cryptococcaceae</taxon>
        <taxon>Cryptococcus</taxon>
    </lineage>
</organism>
<evidence type="ECO:0000256" key="3">
    <source>
        <dbReference type="SAM" id="Phobius"/>
    </source>
</evidence>
<dbReference type="InterPro" id="IPR007145">
    <property type="entry name" value="MAP65_Ase1_PRC1"/>
</dbReference>
<feature type="compositionally biased region" description="Gly residues" evidence="2">
    <location>
        <begin position="615"/>
        <end position="631"/>
    </location>
</feature>
<feature type="compositionally biased region" description="Low complexity" evidence="2">
    <location>
        <begin position="528"/>
        <end position="552"/>
    </location>
</feature>
<dbReference type="Pfam" id="PF03999">
    <property type="entry name" value="MAP65_ASE1"/>
    <property type="match status" value="1"/>
</dbReference>
<feature type="compositionally biased region" description="Gly residues" evidence="2">
    <location>
        <begin position="751"/>
        <end position="760"/>
    </location>
</feature>
<feature type="compositionally biased region" description="Polar residues" evidence="2">
    <location>
        <begin position="636"/>
        <end position="665"/>
    </location>
</feature>
<dbReference type="PANTHER" id="PTHR19321:SF41">
    <property type="entry name" value="FASCETTO-RELATED"/>
    <property type="match status" value="1"/>
</dbReference>
<dbReference type="GO" id="GO:0051256">
    <property type="term" value="P:mitotic spindle midzone assembly"/>
    <property type="evidence" value="ECO:0007669"/>
    <property type="project" value="TreeGrafter"/>
</dbReference>